<dbReference type="InterPro" id="IPR051010">
    <property type="entry name" value="BCAA_transport"/>
</dbReference>
<feature type="transmembrane region" description="Helical" evidence="5">
    <location>
        <begin position="264"/>
        <end position="284"/>
    </location>
</feature>
<comment type="caution">
    <text evidence="7">The sequence shown here is derived from an EMBL/GenBank/DDBJ whole genome shotgun (WGS) entry which is preliminary data.</text>
</comment>
<evidence type="ECO:0000256" key="2">
    <source>
        <dbReference type="ARBA" id="ARBA00022729"/>
    </source>
</evidence>
<dbReference type="Gene3D" id="3.40.50.2300">
    <property type="match status" value="2"/>
</dbReference>
<evidence type="ECO:0000259" key="6">
    <source>
        <dbReference type="Pfam" id="PF13458"/>
    </source>
</evidence>
<protein>
    <recommendedName>
        <fullName evidence="6">Leucine-binding protein domain-containing protein</fullName>
    </recommendedName>
</protein>
<evidence type="ECO:0000256" key="5">
    <source>
        <dbReference type="SAM" id="Phobius"/>
    </source>
</evidence>
<evidence type="ECO:0000256" key="3">
    <source>
        <dbReference type="SAM" id="Coils"/>
    </source>
</evidence>
<dbReference type="AlphaFoldDB" id="I4I5V5"/>
<feature type="compositionally biased region" description="Polar residues" evidence="4">
    <location>
        <begin position="729"/>
        <end position="741"/>
    </location>
</feature>
<evidence type="ECO:0000256" key="4">
    <source>
        <dbReference type="SAM" id="MobiDB-lite"/>
    </source>
</evidence>
<gene>
    <name evidence="7" type="ORF">MICAH_620001</name>
</gene>
<keyword evidence="2" id="KW-0732">Signal</keyword>
<keyword evidence="5" id="KW-0812">Transmembrane</keyword>
<dbReference type="SUPFAM" id="SSF53822">
    <property type="entry name" value="Periplasmic binding protein-like I"/>
    <property type="match status" value="1"/>
</dbReference>
<keyword evidence="3" id="KW-0175">Coiled coil</keyword>
<feature type="coiled-coil region" evidence="3">
    <location>
        <begin position="174"/>
        <end position="230"/>
    </location>
</feature>
<keyword evidence="5" id="KW-1133">Transmembrane helix</keyword>
<evidence type="ECO:0000256" key="1">
    <source>
        <dbReference type="ARBA" id="ARBA00010062"/>
    </source>
</evidence>
<dbReference type="Pfam" id="PF13458">
    <property type="entry name" value="Peripla_BP_6"/>
    <property type="match status" value="1"/>
</dbReference>
<dbReference type="Proteomes" id="UP000004775">
    <property type="component" value="Unassembled WGS sequence"/>
</dbReference>
<dbReference type="CDD" id="cd06268">
    <property type="entry name" value="PBP1_ABC_transporter_LIVBP-like"/>
    <property type="match status" value="1"/>
</dbReference>
<evidence type="ECO:0000313" key="8">
    <source>
        <dbReference type="Proteomes" id="UP000004775"/>
    </source>
</evidence>
<proteinExistence type="inferred from homology"/>
<dbReference type="PANTHER" id="PTHR30483">
    <property type="entry name" value="LEUCINE-SPECIFIC-BINDING PROTEIN"/>
    <property type="match status" value="1"/>
</dbReference>
<organism evidence="7 8">
    <name type="scientific">Microcystis aeruginosa PCC 9809</name>
    <dbReference type="NCBI Taxonomy" id="1160285"/>
    <lineage>
        <taxon>Bacteria</taxon>
        <taxon>Bacillati</taxon>
        <taxon>Cyanobacteriota</taxon>
        <taxon>Cyanophyceae</taxon>
        <taxon>Oscillatoriophycideae</taxon>
        <taxon>Chroococcales</taxon>
        <taxon>Microcystaceae</taxon>
        <taxon>Microcystis</taxon>
    </lineage>
</organism>
<dbReference type="EMBL" id="CAIO01000579">
    <property type="protein sequence ID" value="CCI29679.1"/>
    <property type="molecule type" value="Genomic_DNA"/>
</dbReference>
<dbReference type="HOGENOM" id="CLU_371245_0_0_3"/>
<feature type="compositionally biased region" description="Basic and acidic residues" evidence="4">
    <location>
        <begin position="698"/>
        <end position="709"/>
    </location>
</feature>
<sequence length="749" mass="85916">MGNEIIKIIKIFLASSSELKDDREQFEIFINRKNKKYIEQGIFLELVVWEDFIDAMSKTRLQDEYNKAITECHIFVSLFHTKVGKYTEEEFLKALETFKANGNLRIYTYFKNAPINAGQIGPEIMTLLNFKERLHNLGHFHTSYADINDLKHKFSEQLNKIMPKLAGEIEPAFHQEQQEIEQALKREIQQLEQQKQEIEQALRREIQQLKQQKQEIEQALRREIRQLEQQIGGHRPCTLLDKLIVNIRNTINLFRRWLIELNKWFKFAILCILALILSLVIFYVREITDPLSACNNTPDFISCGEKLGFPDYPSPGQLLPEEEKGREEFAKGNYKEAISYLEKAWEKEKDPVTLIALNNARVMYQLKSGTISPKNVFTIAVSTGFGDKIPPDFGGSILTGVGWQQAEFNKNNGIFKLIVVMANDSNNDDEALKVAKELVGREKIMGVIGPYSSHATYYVLDDYLEKLVLISPTSTATIEAFKAQDKNKSQDLSWFFRPISTTEIAAQDLVKYLEKKGYQQVIIFHDNDLVAQSFYNNFKEELDKSSINIKGEVNITTSPIDRVNSLKQKFNQLKDKTALVLISDAFIDTESKEKKIQIIKENRGTFLIAGNNPLFNDEVLELVDTIGRESLEKMVIAIPWYPSDEESKKLADFVDQKPLPWSTKPKLNWQMAMAYDATKMLVEAIVQQLEQGQMPSREGTRNTLAKDDFNTEGLTGKITLKGSDREDPSSSLISPDCSTTPCDWRKINP</sequence>
<keyword evidence="5" id="KW-0472">Membrane</keyword>
<dbReference type="InterPro" id="IPR028082">
    <property type="entry name" value="Peripla_BP_I"/>
</dbReference>
<dbReference type="PANTHER" id="PTHR30483:SF6">
    <property type="entry name" value="PERIPLASMIC BINDING PROTEIN OF ABC TRANSPORTER FOR NATURAL AMINO ACIDS"/>
    <property type="match status" value="1"/>
</dbReference>
<feature type="region of interest" description="Disordered" evidence="4">
    <location>
        <begin position="691"/>
        <end position="749"/>
    </location>
</feature>
<reference evidence="7 8" key="1">
    <citation type="submission" date="2012-04" db="EMBL/GenBank/DDBJ databases">
        <authorList>
            <person name="Genoscope - CEA"/>
        </authorList>
    </citation>
    <scope>NUCLEOTIDE SEQUENCE [LARGE SCALE GENOMIC DNA]</scope>
    <source>
        <strain evidence="7 8">9809</strain>
    </source>
</reference>
<accession>I4I5V5</accession>
<dbReference type="InterPro" id="IPR028081">
    <property type="entry name" value="Leu-bd"/>
</dbReference>
<comment type="similarity">
    <text evidence="1">Belongs to the leucine-binding protein family.</text>
</comment>
<feature type="domain" description="Leucine-binding protein" evidence="6">
    <location>
        <begin position="393"/>
        <end position="724"/>
    </location>
</feature>
<evidence type="ECO:0000313" key="7">
    <source>
        <dbReference type="EMBL" id="CCI29679.1"/>
    </source>
</evidence>
<name>I4I5V5_MICAE</name>
<dbReference type="RefSeq" id="WP_004162724.1">
    <property type="nucleotide sequence ID" value="NZ_HE973734.1"/>
</dbReference>